<feature type="region of interest" description="Disordered" evidence="1">
    <location>
        <begin position="2026"/>
        <end position="2062"/>
    </location>
</feature>
<evidence type="ECO:0000256" key="1">
    <source>
        <dbReference type="SAM" id="MobiDB-lite"/>
    </source>
</evidence>
<evidence type="ECO:0000313" key="3">
    <source>
        <dbReference type="EMBL" id="VVT44390.1"/>
    </source>
</evidence>
<dbReference type="EMBL" id="CABVLU010000001">
    <property type="protein sequence ID" value="VVT44390.1"/>
    <property type="molecule type" value="Genomic_DNA"/>
</dbReference>
<feature type="region of interest" description="Disordered" evidence="1">
    <location>
        <begin position="2216"/>
        <end position="2275"/>
    </location>
</feature>
<feature type="domain" description="DUF3020" evidence="2">
    <location>
        <begin position="1855"/>
        <end position="1903"/>
    </location>
</feature>
<feature type="compositionally biased region" description="Polar residues" evidence="1">
    <location>
        <begin position="2033"/>
        <end position="2042"/>
    </location>
</feature>
<feature type="compositionally biased region" description="Polar residues" evidence="1">
    <location>
        <begin position="620"/>
        <end position="645"/>
    </location>
</feature>
<reference evidence="3 4" key="1">
    <citation type="submission" date="2019-09" db="EMBL/GenBank/DDBJ databases">
        <authorList>
            <person name="Brejova B."/>
        </authorList>
    </citation>
    <scope>NUCLEOTIDE SEQUENCE [LARGE SCALE GENOMIC DNA]</scope>
</reference>
<accession>A0A5E8B0P7</accession>
<proteinExistence type="predicted"/>
<feature type="region of interest" description="Disordered" evidence="1">
    <location>
        <begin position="2288"/>
        <end position="2357"/>
    </location>
</feature>
<feature type="compositionally biased region" description="Polar residues" evidence="1">
    <location>
        <begin position="478"/>
        <end position="488"/>
    </location>
</feature>
<feature type="region of interest" description="Disordered" evidence="1">
    <location>
        <begin position="1053"/>
        <end position="1237"/>
    </location>
</feature>
<feature type="region of interest" description="Disordered" evidence="1">
    <location>
        <begin position="1616"/>
        <end position="1641"/>
    </location>
</feature>
<feature type="compositionally biased region" description="Low complexity" evidence="1">
    <location>
        <begin position="579"/>
        <end position="593"/>
    </location>
</feature>
<feature type="compositionally biased region" description="Low complexity" evidence="1">
    <location>
        <begin position="2304"/>
        <end position="2336"/>
    </location>
</feature>
<feature type="region of interest" description="Disordered" evidence="1">
    <location>
        <begin position="2117"/>
        <end position="2186"/>
    </location>
</feature>
<feature type="compositionally biased region" description="Low complexity" evidence="1">
    <location>
        <begin position="682"/>
        <end position="718"/>
    </location>
</feature>
<feature type="region of interest" description="Disordered" evidence="1">
    <location>
        <begin position="117"/>
        <end position="175"/>
    </location>
</feature>
<feature type="compositionally biased region" description="Low complexity" evidence="1">
    <location>
        <begin position="984"/>
        <end position="996"/>
    </location>
</feature>
<feature type="region of interest" description="Disordered" evidence="1">
    <location>
        <begin position="478"/>
        <end position="505"/>
    </location>
</feature>
<feature type="region of interest" description="Disordered" evidence="1">
    <location>
        <begin position="525"/>
        <end position="723"/>
    </location>
</feature>
<dbReference type="RefSeq" id="XP_031851015.1">
    <property type="nucleotide sequence ID" value="XM_031995124.1"/>
</dbReference>
<feature type="compositionally biased region" description="Low complexity" evidence="1">
    <location>
        <begin position="1412"/>
        <end position="1439"/>
    </location>
</feature>
<gene>
    <name evidence="3" type="ORF">SAPINGB_P000400</name>
</gene>
<feature type="compositionally biased region" description="Basic and acidic residues" evidence="1">
    <location>
        <begin position="1108"/>
        <end position="1118"/>
    </location>
</feature>
<feature type="compositionally biased region" description="Polar residues" evidence="1">
    <location>
        <begin position="2050"/>
        <end position="2062"/>
    </location>
</feature>
<feature type="compositionally biased region" description="Low complexity" evidence="1">
    <location>
        <begin position="1123"/>
        <end position="1148"/>
    </location>
</feature>
<feature type="compositionally biased region" description="Polar residues" evidence="1">
    <location>
        <begin position="13"/>
        <end position="53"/>
    </location>
</feature>
<feature type="region of interest" description="Disordered" evidence="1">
    <location>
        <begin position="385"/>
        <end position="415"/>
    </location>
</feature>
<feature type="region of interest" description="Disordered" evidence="1">
    <location>
        <begin position="1"/>
        <end position="97"/>
    </location>
</feature>
<feature type="compositionally biased region" description="Polar residues" evidence="1">
    <location>
        <begin position="1212"/>
        <end position="1221"/>
    </location>
</feature>
<feature type="compositionally biased region" description="Low complexity" evidence="1">
    <location>
        <begin position="959"/>
        <end position="972"/>
    </location>
</feature>
<feature type="compositionally biased region" description="Low complexity" evidence="1">
    <location>
        <begin position="655"/>
        <end position="666"/>
    </location>
</feature>
<name>A0A5E8B0P7_9ASCO</name>
<feature type="compositionally biased region" description="Low complexity" evidence="1">
    <location>
        <begin position="2236"/>
        <end position="2248"/>
    </location>
</feature>
<feature type="compositionally biased region" description="Low complexity" evidence="1">
    <location>
        <begin position="1095"/>
        <end position="1106"/>
    </location>
</feature>
<feature type="compositionally biased region" description="Polar residues" evidence="1">
    <location>
        <begin position="538"/>
        <end position="570"/>
    </location>
</feature>
<feature type="compositionally biased region" description="Low complexity" evidence="1">
    <location>
        <begin position="1165"/>
        <end position="1190"/>
    </location>
</feature>
<dbReference type="InterPro" id="IPR021386">
    <property type="entry name" value="SPP41_DUF3020"/>
</dbReference>
<feature type="compositionally biased region" description="Polar residues" evidence="1">
    <location>
        <begin position="667"/>
        <end position="681"/>
    </location>
</feature>
<organism evidence="3 4">
    <name type="scientific">Magnusiomyces paraingens</name>
    <dbReference type="NCBI Taxonomy" id="2606893"/>
    <lineage>
        <taxon>Eukaryota</taxon>
        <taxon>Fungi</taxon>
        <taxon>Dikarya</taxon>
        <taxon>Ascomycota</taxon>
        <taxon>Saccharomycotina</taxon>
        <taxon>Dipodascomycetes</taxon>
        <taxon>Dipodascales</taxon>
        <taxon>Dipodascaceae</taxon>
        <taxon>Magnusiomyces</taxon>
    </lineage>
</organism>
<feature type="compositionally biased region" description="Pro residues" evidence="1">
    <location>
        <begin position="1224"/>
        <end position="1237"/>
    </location>
</feature>
<protein>
    <recommendedName>
        <fullName evidence="2">DUF3020 domain-containing protein</fullName>
    </recommendedName>
</protein>
<feature type="compositionally biased region" description="Low complexity" evidence="1">
    <location>
        <begin position="1554"/>
        <end position="1570"/>
    </location>
</feature>
<feature type="region of interest" description="Disordered" evidence="1">
    <location>
        <begin position="1341"/>
        <end position="1442"/>
    </location>
</feature>
<feature type="compositionally biased region" description="Gly residues" evidence="1">
    <location>
        <begin position="2223"/>
        <end position="2235"/>
    </location>
</feature>
<dbReference type="Pfam" id="PF11223">
    <property type="entry name" value="DUF3020"/>
    <property type="match status" value="1"/>
</dbReference>
<feature type="region of interest" description="Disordered" evidence="1">
    <location>
        <begin position="793"/>
        <end position="1002"/>
    </location>
</feature>
<feature type="compositionally biased region" description="Pro residues" evidence="1">
    <location>
        <begin position="1155"/>
        <end position="1164"/>
    </location>
</feature>
<feature type="compositionally biased region" description="Polar residues" evidence="1">
    <location>
        <begin position="594"/>
        <end position="611"/>
    </location>
</feature>
<feature type="compositionally biased region" description="Low complexity" evidence="1">
    <location>
        <begin position="2147"/>
        <end position="2169"/>
    </location>
</feature>
<keyword evidence="4" id="KW-1185">Reference proteome</keyword>
<evidence type="ECO:0000259" key="2">
    <source>
        <dbReference type="Pfam" id="PF11223"/>
    </source>
</evidence>
<feature type="compositionally biased region" description="Pro residues" evidence="1">
    <location>
        <begin position="2122"/>
        <end position="2131"/>
    </location>
</feature>
<feature type="compositionally biased region" description="Polar residues" evidence="1">
    <location>
        <begin position="1571"/>
        <end position="1585"/>
    </location>
</feature>
<feature type="compositionally biased region" description="Pro residues" evidence="1">
    <location>
        <begin position="158"/>
        <end position="167"/>
    </location>
</feature>
<feature type="compositionally biased region" description="Acidic residues" evidence="1">
    <location>
        <begin position="846"/>
        <end position="859"/>
    </location>
</feature>
<sequence>MSGPYHDNGATGSGSPNNLTSTQHLQPTSPPQSDQGNPTSSFLNASNTSFIDDSTQDSDDATNFAALFQQIQEEQSGETGSQANTDEDNNTSAEIDSVAAALSEQILRALNSSLADATDNASNDENDDFSADPHLSQSSSAHLQDPVRQDPSQNVPETLPPPSPPPRTDNTQDDNNLATDLAEVSDIDVQQLLASVSALTQNLEDDLTQEPTQPDISHNHDITSSLNFLQNQLATIDTTEASPQLSSSDQSITIENNSTNSFSDDALLSQISDALSRNAALAVPEKVEDTNTINNSTSPIDLSEFYGADSAMAATIDSAAGAAAEALVNAVTTNNGMHIDPDDSTDASTDNFNEIILNALKMALDSTNESTSDQLEPLSQAFSALSSLPSNDHSNDNKNNNNNNNDHLMIDDNNDLKNTTPANILDSTLNETIDENEDDVAQSLKFLSGILMQAEKADTEQEDVNMLDATTKTTTSVTPNFVSTTKTPIQAPPKNSFASPIPRTPFQPVGSPASVYSPAPKISVPVTKPALKPVSKPAPSSTRIGPTQPRETTQVPPPQTRVSTPSSTNPPARPLQKIVQPSAPSRSQPAPVRNQQTPSTITPHVQQSFQKAPQIHKSSHSQPLSVHNESTPIPIRQQQVPQKPASSYRPVPTRPSQQQLPQAPQSVTTPPIRQPTLNQPLSTSSQSSSSVRRPSVQRRPSTTSSSQQALRRPSISSAARRRSRANSFKAVAAALAKKRHFSFDGNRFAIDDDDDDDENVPVSESQQQAIMAQLASLLGQDSDFLMGDDEAIDESEEIDSLSQPNSPDLSAIEQEMAQSIFRQLEQHSHLFTEPETPNKPLPESEPITEEPEEEDEGDIDLEKVLAEAIGKSLTEQMHQQEDQPNIVEESQEGPLDYSSVLSALQQAIQEAAEEQPSEHMDLDSETSDIDEDVFKPAPKLKPVEHTQEEEEQFLASDIEAALQSLLSSTAAEEPQEQPVEKPNLPQQQQQQPQQLQHLLDEDEESLQTATMLVETLLNSGLVSLEQIAALGQPGEISEEMQPEPIQHTPQLQISMPQQQRKQVPPIERPPVSNVTLKQVPKPVTKTAPRVRESGAPPTASAATSQQRVRNDVEAEQQYRLHQQHQNDVLQMQNQQLQFQHQQLQQLQQKTSGYHPPLPPLPPAVIPSIPLPYTKTQPKQTQQPSVSVQQSRRAPPVSQQKPTARPIPAATNAPITVSQQRPTPAVAPPSTMPKPKPATVPMPTSIPLLSTSAPSAPAIQAPMGTTQAQSKLSNKVPSASAVSSPMAPVLKNIPSEIPSTSSLLQNHAIVQTQTPAQSSTQGGALPTVQASKVHAPVSVQRSVQPPIEVSNGPPTQPKSTTISVQQKQTPIRTTPPPQSVITISPSPPDIASSNQSPQQIISPTLSPSPPFQPQQQQPQPQEQGQGQQQQQSSQPAQKSSAVGSMSIAETLAFARAHMSLKPAENKIDPMVARREMNLAALRARQSTLGGSSVLSTAQALVSSAIAGVRAAAAVGSSPASAGSNRNLSTDKFQTSLRAAGINSQSSGGVKYKMYTPGPSTSSGSGSSIGTSNVNSRQGASASSNLGNTLANSLSNLSMRPRAAASQTKFYYYTPPGKTAGQSSERPAPAFSSIPRFSTEPTAMNNMRRPSATGSANNMSALLNANHRNLARDLVSGRMTPASTAAASAIAAAAVQATGSRRSSSTQDGGSTGATQGGVAANVITALLLAKQMMAQSNVTSGEVSNSIVDEDGDVQMENTTDENRSVDDQTMEAIQEALQALGRSLQDGEPGSTGSGSAQGEMPASIAGERFASVPVSMSQPVASAASAKQPPLDDKAFEVPDMTGMTDKERVRVLNRLRKKRWRYNNLDRNRDNDLRTRVVRQATKLYGSENTPEKLAWIEKEFNQRKTRRRDRSTASVPYTMVQKPTPAGLVVANRSVFHPGSTSTTTMTTESLPGGKLTVTPASSFAKPATSTDPSASAALASAKRSVDAFNNTISAQSRQVLTTIDLTKSSESNTSETAITIESDHEEETNSLGMVTPSPNKRKRSISSDQVTFSANTGPPASLSFKPQVGFTTVPHPKLSRISSSVSGISAYPPRTVFTANLLPCQILHNNFNDKSIPKPLPYTPPVSTPNNGRLPPGSGASKNSSLPSTTGNSSTNGTSLLGSSGVSMGRGIPGGPTAGISATSASASAAGSTSNKPGFLSRFPRFNLSAATRPSTLTGGMGPVMNLGGGPPATLSGGMPPSSLSGGGMTSGPASRSPSKGLTPPLSISNGGGVLSRQVIFNSNTTPTTSGGSITGGTTGATSAGGSTVGAVGSGTSSSTSGTSSPSGPSAPLAGHATPRASAPVVVTGPIRP</sequence>
<dbReference type="Proteomes" id="UP000398389">
    <property type="component" value="Unassembled WGS sequence"/>
</dbReference>
<feature type="compositionally biased region" description="Low complexity" evidence="1">
    <location>
        <begin position="397"/>
        <end position="407"/>
    </location>
</feature>
<feature type="compositionally biased region" description="Polar residues" evidence="1">
    <location>
        <begin position="69"/>
        <end position="94"/>
    </location>
</feature>
<feature type="compositionally biased region" description="Low complexity" evidence="1">
    <location>
        <begin position="1391"/>
        <end position="1404"/>
    </location>
</feature>
<feature type="compositionally biased region" description="Polar residues" evidence="1">
    <location>
        <begin position="1356"/>
        <end position="1371"/>
    </location>
</feature>
<evidence type="ECO:0000313" key="4">
    <source>
        <dbReference type="Proteomes" id="UP000398389"/>
    </source>
</evidence>
<dbReference type="GeneID" id="43579224"/>
<feature type="region of interest" description="Disordered" evidence="1">
    <location>
        <begin position="1546"/>
        <end position="1585"/>
    </location>
</feature>